<organism evidence="3 4">
    <name type="scientific">Arabidopsis thaliana</name>
    <name type="common">Mouse-ear cress</name>
    <dbReference type="NCBI Taxonomy" id="3702"/>
    <lineage>
        <taxon>Eukaryota</taxon>
        <taxon>Viridiplantae</taxon>
        <taxon>Streptophyta</taxon>
        <taxon>Embryophyta</taxon>
        <taxon>Tracheophyta</taxon>
        <taxon>Spermatophyta</taxon>
        <taxon>Magnoliopsida</taxon>
        <taxon>eudicotyledons</taxon>
        <taxon>Gunneridae</taxon>
        <taxon>Pentapetalae</taxon>
        <taxon>rosids</taxon>
        <taxon>malvids</taxon>
        <taxon>Brassicales</taxon>
        <taxon>Brassicaceae</taxon>
        <taxon>Camelineae</taxon>
        <taxon>Arabidopsis</taxon>
    </lineage>
</organism>
<accession>A0A5S9XJS6</accession>
<dbReference type="SUPFAM" id="SSF52540">
    <property type="entry name" value="P-loop containing nucleoside triphosphate hydrolases"/>
    <property type="match status" value="1"/>
</dbReference>
<sequence>MFFALCVALSGREVNKTIRTVNGVDHKDFFRDGKVGDWKNHLSVTLETENKIDMTIKEKFQGSGTQD</sequence>
<dbReference type="InterPro" id="IPR000863">
    <property type="entry name" value="Sulfotransferase_dom"/>
</dbReference>
<dbReference type="InterPro" id="IPR027417">
    <property type="entry name" value="P-loop_NTPase"/>
</dbReference>
<evidence type="ECO:0000259" key="2">
    <source>
        <dbReference type="Pfam" id="PF00685"/>
    </source>
</evidence>
<dbReference type="Gene3D" id="3.40.50.300">
    <property type="entry name" value="P-loop containing nucleotide triphosphate hydrolases"/>
    <property type="match status" value="1"/>
</dbReference>
<dbReference type="OrthoDB" id="205623at2759"/>
<gene>
    <name evidence="3" type="ORF">C24_LOCUS15364</name>
</gene>
<dbReference type="Pfam" id="PF00685">
    <property type="entry name" value="Sulfotransfer_1"/>
    <property type="match status" value="1"/>
</dbReference>
<dbReference type="GO" id="GO:0008146">
    <property type="term" value="F:sulfotransferase activity"/>
    <property type="evidence" value="ECO:0007669"/>
    <property type="project" value="InterPro"/>
</dbReference>
<proteinExistence type="inferred from homology"/>
<dbReference type="Proteomes" id="UP000434276">
    <property type="component" value="Unassembled WGS sequence"/>
</dbReference>
<dbReference type="EC" id="2.8.2.-" evidence="1"/>
<dbReference type="EMBL" id="CACSHJ010000089">
    <property type="protein sequence ID" value="CAA0385654.1"/>
    <property type="molecule type" value="Genomic_DNA"/>
</dbReference>
<keyword evidence="1" id="KW-0808">Transferase</keyword>
<comment type="similarity">
    <text evidence="1">Belongs to the sulfotransferase 1 family.</text>
</comment>
<protein>
    <recommendedName>
        <fullName evidence="1">Sulfotransferase</fullName>
        <ecNumber evidence="1">2.8.2.-</ecNumber>
    </recommendedName>
</protein>
<reference evidence="3 4" key="1">
    <citation type="submission" date="2019-12" db="EMBL/GenBank/DDBJ databases">
        <authorList>
            <person name="Jiao W.-B."/>
            <person name="Schneeberger K."/>
        </authorList>
    </citation>
    <scope>NUCLEOTIDE SEQUENCE [LARGE SCALE GENOMIC DNA]</scope>
    <source>
        <strain evidence="4">cv. C24</strain>
    </source>
</reference>
<evidence type="ECO:0000313" key="3">
    <source>
        <dbReference type="EMBL" id="CAA0385654.1"/>
    </source>
</evidence>
<evidence type="ECO:0000256" key="1">
    <source>
        <dbReference type="RuleBase" id="RU361155"/>
    </source>
</evidence>
<feature type="domain" description="Sulfotransferase" evidence="2">
    <location>
        <begin position="10"/>
        <end position="64"/>
    </location>
</feature>
<name>A0A5S9XJS6_ARATH</name>
<evidence type="ECO:0000313" key="4">
    <source>
        <dbReference type="Proteomes" id="UP000434276"/>
    </source>
</evidence>
<dbReference type="AlphaFoldDB" id="A0A5S9XJS6"/>
<dbReference type="ExpressionAtlas" id="A0A5S9XJS6">
    <property type="expression patterns" value="baseline and differential"/>
</dbReference>